<evidence type="ECO:0000313" key="5">
    <source>
        <dbReference type="Proteomes" id="UP000189941"/>
    </source>
</evidence>
<dbReference type="STRING" id="1121925.SAMN02746011_01207"/>
<accession>A0A1T4LUR6</accession>
<proteinExistence type="inferred from homology"/>
<dbReference type="InterPro" id="IPR029479">
    <property type="entry name" value="Nitroreductase"/>
</dbReference>
<dbReference type="SUPFAM" id="SSF55469">
    <property type="entry name" value="FMN-dependent nitroreductase-like"/>
    <property type="match status" value="1"/>
</dbReference>
<evidence type="ECO:0000313" key="4">
    <source>
        <dbReference type="EMBL" id="SJZ58204.1"/>
    </source>
</evidence>
<comment type="similarity">
    <text evidence="1">Belongs to the nitroreductase family.</text>
</comment>
<dbReference type="PANTHER" id="PTHR43673:SF10">
    <property type="entry name" value="NADH DEHYDROGENASE_NAD(P)H NITROREDUCTASE XCC3605-RELATED"/>
    <property type="match status" value="1"/>
</dbReference>
<keyword evidence="2" id="KW-0560">Oxidoreductase</keyword>
<organism evidence="4 5">
    <name type="scientific">Globicatella sulfidifaciens DSM 15739</name>
    <dbReference type="NCBI Taxonomy" id="1121925"/>
    <lineage>
        <taxon>Bacteria</taxon>
        <taxon>Bacillati</taxon>
        <taxon>Bacillota</taxon>
        <taxon>Bacilli</taxon>
        <taxon>Lactobacillales</taxon>
        <taxon>Aerococcaceae</taxon>
        <taxon>Globicatella</taxon>
    </lineage>
</organism>
<dbReference type="InterPro" id="IPR000415">
    <property type="entry name" value="Nitroreductase-like"/>
</dbReference>
<name>A0A1T4LUR6_9LACT</name>
<dbReference type="EMBL" id="FUWO01000009">
    <property type="protein sequence ID" value="SJZ58204.1"/>
    <property type="molecule type" value="Genomic_DNA"/>
</dbReference>
<dbReference type="OrthoDB" id="9782629at2"/>
<keyword evidence="5" id="KW-1185">Reference proteome</keyword>
<gene>
    <name evidence="4" type="ORF">SAMN02746011_01207</name>
</gene>
<dbReference type="Gene3D" id="3.40.109.10">
    <property type="entry name" value="NADH Oxidase"/>
    <property type="match status" value="1"/>
</dbReference>
<dbReference type="GO" id="GO:0016491">
    <property type="term" value="F:oxidoreductase activity"/>
    <property type="evidence" value="ECO:0007669"/>
    <property type="project" value="UniProtKB-KW"/>
</dbReference>
<sequence>MREKFLARDYVNNDYKDIVFNRRSCRRFDPSQSISRDEIVEMLDEATITPSACNLQSWHFVVVDNEEARNKVKAITMPFNYPQLETAPVTIFILGDTHSHKVYREVWTKVYEEGKITKEKLDAIFNSFLPLYEKADRDFLIKDATLDSSMLAMQLLLVARAHGYEANAWAGYNSKDLVSTLELDSERFVPIMAISIGKPGEGPLESTRYDVNSKINFLA</sequence>
<reference evidence="5" key="1">
    <citation type="submission" date="2017-02" db="EMBL/GenBank/DDBJ databases">
        <authorList>
            <person name="Varghese N."/>
            <person name="Submissions S."/>
        </authorList>
    </citation>
    <scope>NUCLEOTIDE SEQUENCE [LARGE SCALE GENOMIC DNA]</scope>
    <source>
        <strain evidence="5">DSM 15739</strain>
    </source>
</reference>
<evidence type="ECO:0000256" key="1">
    <source>
        <dbReference type="ARBA" id="ARBA00007118"/>
    </source>
</evidence>
<dbReference type="Proteomes" id="UP000189941">
    <property type="component" value="Unassembled WGS sequence"/>
</dbReference>
<dbReference type="AlphaFoldDB" id="A0A1T4LUR6"/>
<evidence type="ECO:0000256" key="2">
    <source>
        <dbReference type="ARBA" id="ARBA00023002"/>
    </source>
</evidence>
<dbReference type="RefSeq" id="WP_078755960.1">
    <property type="nucleotide sequence ID" value="NZ_FUWO01000009.1"/>
</dbReference>
<dbReference type="Pfam" id="PF00881">
    <property type="entry name" value="Nitroreductase"/>
    <property type="match status" value="1"/>
</dbReference>
<feature type="domain" description="Nitroreductase" evidence="3">
    <location>
        <begin position="21"/>
        <end position="198"/>
    </location>
</feature>
<evidence type="ECO:0000259" key="3">
    <source>
        <dbReference type="Pfam" id="PF00881"/>
    </source>
</evidence>
<dbReference type="PANTHER" id="PTHR43673">
    <property type="entry name" value="NAD(P)H NITROREDUCTASE YDGI-RELATED"/>
    <property type="match status" value="1"/>
</dbReference>
<protein>
    <recommendedName>
        <fullName evidence="3">Nitroreductase domain-containing protein</fullName>
    </recommendedName>
</protein>